<dbReference type="EMBL" id="LWBR01000068">
    <property type="protein sequence ID" value="KZN95019.1"/>
    <property type="molecule type" value="Genomic_DNA"/>
</dbReference>
<name>A0A165WIQ7_9BACI</name>
<accession>A0A165WIQ7</accession>
<gene>
    <name evidence="1" type="ORF">AZI98_16260</name>
</gene>
<comment type="caution">
    <text evidence="1">The sequence shown here is derived from an EMBL/GenBank/DDBJ whole genome shotgun (WGS) entry which is preliminary data.</text>
</comment>
<sequence>MLMWCIMNVYKKIVPFFAVSGGDSMIPKEEQFSYFFAKKGGCPKSEQLPNTFGTPSLCYFTS</sequence>
<proteinExistence type="predicted"/>
<organism evidence="1 2">
    <name type="scientific">Aeribacillus pallidus</name>
    <dbReference type="NCBI Taxonomy" id="33936"/>
    <lineage>
        <taxon>Bacteria</taxon>
        <taxon>Bacillati</taxon>
        <taxon>Bacillota</taxon>
        <taxon>Bacilli</taxon>
        <taxon>Bacillales</taxon>
        <taxon>Bacillaceae</taxon>
        <taxon>Aeribacillus</taxon>
    </lineage>
</organism>
<dbReference type="Proteomes" id="UP000076476">
    <property type="component" value="Unassembled WGS sequence"/>
</dbReference>
<evidence type="ECO:0000313" key="1">
    <source>
        <dbReference type="EMBL" id="KZN95019.1"/>
    </source>
</evidence>
<protein>
    <submittedName>
        <fullName evidence="1">Uncharacterized protein</fullName>
    </submittedName>
</protein>
<evidence type="ECO:0000313" key="2">
    <source>
        <dbReference type="Proteomes" id="UP000076476"/>
    </source>
</evidence>
<dbReference type="AlphaFoldDB" id="A0A165WIQ7"/>
<reference evidence="1 2" key="1">
    <citation type="submission" date="2016-04" db="EMBL/GenBank/DDBJ databases">
        <title>Draft genome sequence of Aeribacillus pallidus 8m3 from petroleum reservoir.</title>
        <authorList>
            <person name="Poltaraus A.B."/>
            <person name="Nazina T.N."/>
            <person name="Tourova T.P."/>
            <person name="Malakho S.M."/>
            <person name="Korshunova A.V."/>
            <person name="Sokolova D.S."/>
        </authorList>
    </citation>
    <scope>NUCLEOTIDE SEQUENCE [LARGE SCALE GENOMIC DNA]</scope>
    <source>
        <strain evidence="1 2">8m3</strain>
    </source>
</reference>
<keyword evidence="2" id="KW-1185">Reference proteome</keyword>